<dbReference type="GO" id="GO:0030288">
    <property type="term" value="C:outer membrane-bounded periplasmic space"/>
    <property type="evidence" value="ECO:0007669"/>
    <property type="project" value="InterPro"/>
</dbReference>
<evidence type="ECO:0000256" key="1">
    <source>
        <dbReference type="PIRNR" id="PIRNR000897"/>
    </source>
</evidence>
<accession>A0A7Y9FPR0</accession>
<proteinExistence type="inferred from homology"/>
<keyword evidence="1 4" id="KW-0378">Hydrolase</keyword>
<dbReference type="SMART" id="SM00014">
    <property type="entry name" value="acidPPc"/>
    <property type="match status" value="1"/>
</dbReference>
<dbReference type="Gene3D" id="1.20.144.10">
    <property type="entry name" value="Phosphatidic acid phosphatase type 2/haloperoxidase"/>
    <property type="match status" value="1"/>
</dbReference>
<gene>
    <name evidence="4" type="ORF">HD841_002986</name>
</gene>
<dbReference type="SUPFAM" id="SSF48317">
    <property type="entry name" value="Acid phosphatase/Vanadium-dependent haloperoxidase"/>
    <property type="match status" value="1"/>
</dbReference>
<evidence type="ECO:0000256" key="2">
    <source>
        <dbReference type="SAM" id="SignalP"/>
    </source>
</evidence>
<dbReference type="EMBL" id="JACCBY010000004">
    <property type="protein sequence ID" value="NYD91179.1"/>
    <property type="molecule type" value="Genomic_DNA"/>
</dbReference>
<dbReference type="EC" id="3.1.3.2" evidence="1"/>
<dbReference type="PRINTS" id="PR00483">
    <property type="entry name" value="BACPHPHTASE"/>
</dbReference>
<feature type="signal peptide" evidence="2">
    <location>
        <begin position="1"/>
        <end position="18"/>
    </location>
</feature>
<comment type="similarity">
    <text evidence="1">Belongs to the class A bacterial acid phosphatase family.</text>
</comment>
<comment type="caution">
    <text evidence="4">The sequence shown here is derived from an EMBL/GenBank/DDBJ whole genome shotgun (WGS) entry which is preliminary data.</text>
</comment>
<evidence type="ECO:0000313" key="5">
    <source>
        <dbReference type="Proteomes" id="UP000517753"/>
    </source>
</evidence>
<organism evidence="4 5">
    <name type="scientific">Sphingomonas melonis</name>
    <dbReference type="NCBI Taxonomy" id="152682"/>
    <lineage>
        <taxon>Bacteria</taxon>
        <taxon>Pseudomonadati</taxon>
        <taxon>Pseudomonadota</taxon>
        <taxon>Alphaproteobacteria</taxon>
        <taxon>Sphingomonadales</taxon>
        <taxon>Sphingomonadaceae</taxon>
        <taxon>Sphingomonas</taxon>
    </lineage>
</organism>
<dbReference type="RefSeq" id="WP_179509598.1">
    <property type="nucleotide sequence ID" value="NZ_JACCBY010000004.1"/>
</dbReference>
<reference evidence="4 5" key="1">
    <citation type="submission" date="2020-08" db="EMBL/GenBank/DDBJ databases">
        <title>The Agave Microbiome: Exploring the role of microbial communities in plant adaptations to desert environments.</title>
        <authorList>
            <person name="Partida-Martinez L.P."/>
        </authorList>
    </citation>
    <scope>NUCLEOTIDE SEQUENCE [LARGE SCALE GENOMIC DNA]</scope>
    <source>
        <strain evidence="4 5">AS2.3</strain>
    </source>
</reference>
<dbReference type="PIRSF" id="PIRSF000897">
    <property type="entry name" value="Acid_Ptase_ClsA"/>
    <property type="match status" value="1"/>
</dbReference>
<dbReference type="Proteomes" id="UP000517753">
    <property type="component" value="Unassembled WGS sequence"/>
</dbReference>
<dbReference type="InterPro" id="IPR001011">
    <property type="entry name" value="Acid_Pase_classA_bac"/>
</dbReference>
<protein>
    <recommendedName>
        <fullName evidence="1">Acid phosphatase</fullName>
        <ecNumber evidence="1">3.1.3.2</ecNumber>
    </recommendedName>
</protein>
<dbReference type="GO" id="GO:0003993">
    <property type="term" value="F:acid phosphatase activity"/>
    <property type="evidence" value="ECO:0007669"/>
    <property type="project" value="UniProtKB-EC"/>
</dbReference>
<feature type="domain" description="Phosphatidic acid phosphatase type 2/haloperoxidase" evidence="3">
    <location>
        <begin position="101"/>
        <end position="211"/>
    </location>
</feature>
<dbReference type="InterPro" id="IPR036938">
    <property type="entry name" value="PAP2/HPO_sf"/>
</dbReference>
<dbReference type="AlphaFoldDB" id="A0A7Y9FPR0"/>
<evidence type="ECO:0000313" key="4">
    <source>
        <dbReference type="EMBL" id="NYD91179.1"/>
    </source>
</evidence>
<dbReference type="CDD" id="cd03397">
    <property type="entry name" value="PAP2_acid_phosphatase"/>
    <property type="match status" value="1"/>
</dbReference>
<dbReference type="InterPro" id="IPR000326">
    <property type="entry name" value="PAP2/HPO"/>
</dbReference>
<keyword evidence="2" id="KW-0732">Signal</keyword>
<name>A0A7Y9FPR0_9SPHN</name>
<evidence type="ECO:0000259" key="3">
    <source>
        <dbReference type="SMART" id="SM00014"/>
    </source>
</evidence>
<keyword evidence="5" id="KW-1185">Reference proteome</keyword>
<comment type="catalytic activity">
    <reaction evidence="1">
        <text>a phosphate monoester + H2O = an alcohol + phosphate</text>
        <dbReference type="Rhea" id="RHEA:15017"/>
        <dbReference type="ChEBI" id="CHEBI:15377"/>
        <dbReference type="ChEBI" id="CHEBI:30879"/>
        <dbReference type="ChEBI" id="CHEBI:43474"/>
        <dbReference type="ChEBI" id="CHEBI:67140"/>
        <dbReference type="EC" id="3.1.3.2"/>
    </reaction>
</comment>
<sequence>MRTLFLVAAVAYAYPAAARMEAPGYLSAATQPDLVAILPGPPAADSPRAAADAATFAASRALVGSARWRLASEDVSSDLSRRFAEAIGFPLDLDRLPVTRRLLDRLGADRSAMVGAAKAHWQSVRPFVGNALPICEPRRPDLAANGDYPSGHTAHGWSFALVLAELLPDRAAALLARGRAYGDSRWICGSHSMSAVEGGYLAASAIVAAEHGAAAFRTDMAAARAELAAYRAALRKRQ</sequence>
<dbReference type="Pfam" id="PF01569">
    <property type="entry name" value="PAP2"/>
    <property type="match status" value="1"/>
</dbReference>
<feature type="chain" id="PRO_5030989310" description="Acid phosphatase" evidence="2">
    <location>
        <begin position="19"/>
        <end position="238"/>
    </location>
</feature>